<protein>
    <recommendedName>
        <fullName evidence="1">PurM-like N-terminal domain-containing protein</fullName>
    </recommendedName>
</protein>
<dbReference type="GO" id="GO:0009228">
    <property type="term" value="P:thiamine biosynthetic process"/>
    <property type="evidence" value="ECO:0007669"/>
    <property type="project" value="InterPro"/>
</dbReference>
<dbReference type="PANTHER" id="PTHR30270:SF0">
    <property type="entry name" value="THIAMINE-MONOPHOSPHATE KINASE"/>
    <property type="match status" value="1"/>
</dbReference>
<dbReference type="PIRSF" id="PIRSF005303">
    <property type="entry name" value="Thiam_monoph_kin"/>
    <property type="match status" value="1"/>
</dbReference>
<evidence type="ECO:0000313" key="2">
    <source>
        <dbReference type="EMBL" id="SVC63474.1"/>
    </source>
</evidence>
<evidence type="ECO:0000259" key="1">
    <source>
        <dbReference type="Pfam" id="PF00586"/>
    </source>
</evidence>
<dbReference type="InterPro" id="IPR006283">
    <property type="entry name" value="ThiL-like"/>
</dbReference>
<sequence>FERKLQDDSVRIGIGDDGAVVSPDTQKDLITVVDSIVSGVHFPDWLSPVDIGYRAVATNLSDVAAMGGKPRWMTLALTLCELDPEWLKAFSSGLFLAAKEFNVALVGGDTTRGSEIVISVQILGHIEKGNALERKGARPGDGIYVSGTLGDASAGLSILQSGVPLDQVSDFLVRRFQRPKPRIDLGRFLLNRASAAIDLSDGFYADLEKLLIASQVGGFVELDDMPLSPEITQFTDRQDAMNFALAGGDDYELCFTAGDQFINETDVPVQRIGTITTDSGLKCTLHGDPYEYRSKGYRHFT</sequence>
<gene>
    <name evidence="2" type="ORF">METZ01_LOCUS316328</name>
</gene>
<dbReference type="InterPro" id="IPR036676">
    <property type="entry name" value="PurM-like_C_sf"/>
</dbReference>
<proteinExistence type="inferred from homology"/>
<dbReference type="HAMAP" id="MF_02128">
    <property type="entry name" value="TMP_kinase"/>
    <property type="match status" value="1"/>
</dbReference>
<dbReference type="SUPFAM" id="SSF55326">
    <property type="entry name" value="PurM N-terminal domain-like"/>
    <property type="match status" value="1"/>
</dbReference>
<dbReference type="Gene3D" id="3.30.1330.10">
    <property type="entry name" value="PurM-like, N-terminal domain"/>
    <property type="match status" value="1"/>
</dbReference>
<accession>A0A382NQL5</accession>
<dbReference type="Gene3D" id="3.90.650.10">
    <property type="entry name" value="PurM-like C-terminal domain"/>
    <property type="match status" value="1"/>
</dbReference>
<dbReference type="SUPFAM" id="SSF56042">
    <property type="entry name" value="PurM C-terminal domain-like"/>
    <property type="match status" value="1"/>
</dbReference>
<dbReference type="NCBIfam" id="TIGR01379">
    <property type="entry name" value="thiL"/>
    <property type="match status" value="1"/>
</dbReference>
<dbReference type="Pfam" id="PF00586">
    <property type="entry name" value="AIRS"/>
    <property type="match status" value="1"/>
</dbReference>
<dbReference type="GO" id="GO:0009030">
    <property type="term" value="F:thiamine-phosphate kinase activity"/>
    <property type="evidence" value="ECO:0007669"/>
    <property type="project" value="InterPro"/>
</dbReference>
<organism evidence="2">
    <name type="scientific">marine metagenome</name>
    <dbReference type="NCBI Taxonomy" id="408172"/>
    <lineage>
        <taxon>unclassified sequences</taxon>
        <taxon>metagenomes</taxon>
        <taxon>ecological metagenomes</taxon>
    </lineage>
</organism>
<dbReference type="AlphaFoldDB" id="A0A382NQL5"/>
<dbReference type="PANTHER" id="PTHR30270">
    <property type="entry name" value="THIAMINE-MONOPHOSPHATE KINASE"/>
    <property type="match status" value="1"/>
</dbReference>
<dbReference type="InterPro" id="IPR036921">
    <property type="entry name" value="PurM-like_N_sf"/>
</dbReference>
<name>A0A382NQL5_9ZZZZ</name>
<reference evidence="2" key="1">
    <citation type="submission" date="2018-05" db="EMBL/GenBank/DDBJ databases">
        <authorList>
            <person name="Lanie J.A."/>
            <person name="Ng W.-L."/>
            <person name="Kazmierczak K.M."/>
            <person name="Andrzejewski T.M."/>
            <person name="Davidsen T.M."/>
            <person name="Wayne K.J."/>
            <person name="Tettelin H."/>
            <person name="Glass J.I."/>
            <person name="Rusch D."/>
            <person name="Podicherti R."/>
            <person name="Tsui H.-C.T."/>
            <person name="Winkler M.E."/>
        </authorList>
    </citation>
    <scope>NUCLEOTIDE SEQUENCE</scope>
</reference>
<feature type="non-terminal residue" evidence="2">
    <location>
        <position position="1"/>
    </location>
</feature>
<dbReference type="EMBL" id="UINC01102114">
    <property type="protein sequence ID" value="SVC63474.1"/>
    <property type="molecule type" value="Genomic_DNA"/>
</dbReference>
<dbReference type="CDD" id="cd02194">
    <property type="entry name" value="ThiL"/>
    <property type="match status" value="1"/>
</dbReference>
<dbReference type="InterPro" id="IPR016188">
    <property type="entry name" value="PurM-like_N"/>
</dbReference>
<feature type="domain" description="PurM-like N-terminal" evidence="1">
    <location>
        <begin position="15"/>
        <end position="125"/>
    </location>
</feature>